<keyword evidence="3" id="KW-0597">Phosphoprotein</keyword>
<evidence type="ECO:0000256" key="11">
    <source>
        <dbReference type="ARBA" id="ARBA00081483"/>
    </source>
</evidence>
<dbReference type="Pfam" id="PF00447">
    <property type="entry name" value="HSF_DNA-bind"/>
    <property type="match status" value="1"/>
</dbReference>
<accession>A0AAV6WT24</accession>
<dbReference type="InterPro" id="IPR000232">
    <property type="entry name" value="HSF_DNA-bd"/>
</dbReference>
<keyword evidence="16" id="KW-1185">Reference proteome</keyword>
<evidence type="ECO:0000256" key="10">
    <source>
        <dbReference type="ARBA" id="ARBA00055747"/>
    </source>
</evidence>
<keyword evidence="4" id="KW-0805">Transcription regulation</keyword>
<feature type="compositionally biased region" description="Basic and acidic residues" evidence="13">
    <location>
        <begin position="458"/>
        <end position="469"/>
    </location>
</feature>
<evidence type="ECO:0000256" key="3">
    <source>
        <dbReference type="ARBA" id="ARBA00022553"/>
    </source>
</evidence>
<keyword evidence="5" id="KW-0346">Stress response</keyword>
<dbReference type="EMBL" id="WHWC01000011">
    <property type="protein sequence ID" value="KAG8374156.1"/>
    <property type="molecule type" value="Genomic_DNA"/>
</dbReference>
<dbReference type="Gene3D" id="1.10.10.10">
    <property type="entry name" value="Winged helix-like DNA-binding domain superfamily/Winged helix DNA-binding domain"/>
    <property type="match status" value="1"/>
</dbReference>
<dbReference type="GO" id="GO:0006357">
    <property type="term" value="P:regulation of transcription by RNA polymerase II"/>
    <property type="evidence" value="ECO:0007669"/>
    <property type="project" value="TreeGrafter"/>
</dbReference>
<dbReference type="PRINTS" id="PR00056">
    <property type="entry name" value="HSFDOMAIN"/>
</dbReference>
<dbReference type="SUPFAM" id="SSF46785">
    <property type="entry name" value="Winged helix' DNA-binding domain"/>
    <property type="match status" value="1"/>
</dbReference>
<evidence type="ECO:0000313" key="15">
    <source>
        <dbReference type="EMBL" id="KAG8374156.1"/>
    </source>
</evidence>
<dbReference type="GO" id="GO:0000978">
    <property type="term" value="F:RNA polymerase II cis-regulatory region sequence-specific DNA binding"/>
    <property type="evidence" value="ECO:0007669"/>
    <property type="project" value="TreeGrafter"/>
</dbReference>
<keyword evidence="6" id="KW-0238">DNA-binding</keyword>
<evidence type="ECO:0000256" key="8">
    <source>
        <dbReference type="ARBA" id="ARBA00023163"/>
    </source>
</evidence>
<dbReference type="PANTHER" id="PTHR10015">
    <property type="entry name" value="HEAT SHOCK TRANSCRIPTION FACTOR"/>
    <property type="match status" value="1"/>
</dbReference>
<evidence type="ECO:0000259" key="14">
    <source>
        <dbReference type="PROSITE" id="PS00434"/>
    </source>
</evidence>
<keyword evidence="8" id="KW-0804">Transcription</keyword>
<gene>
    <name evidence="15" type="ORF">BUALT_Bualt11G0101500</name>
</gene>
<feature type="compositionally biased region" description="Low complexity" evidence="13">
    <location>
        <begin position="188"/>
        <end position="198"/>
    </location>
</feature>
<dbReference type="GO" id="GO:0003700">
    <property type="term" value="F:DNA-binding transcription factor activity"/>
    <property type="evidence" value="ECO:0007669"/>
    <property type="project" value="InterPro"/>
</dbReference>
<dbReference type="AlphaFoldDB" id="A0AAV6WT24"/>
<feature type="region of interest" description="Disordered" evidence="13">
    <location>
        <begin position="442"/>
        <end position="469"/>
    </location>
</feature>
<name>A0AAV6WT24_9LAMI</name>
<dbReference type="PROSITE" id="PS00434">
    <property type="entry name" value="HSF_DOMAIN"/>
    <property type="match status" value="1"/>
</dbReference>
<sequence>MESDDNQNPFPPPQPPSSETVSFPPPQSSFPLPLSTAPPFPEPTPFSSFLSFDSIEPQFEFKHNLAGEEVGSLSDVPKPMEALYETPIPAFLSKTFDLVDDPSLDSIISWGVNGDSFVVWDPVEFARTVLPRNFKHNNFSSFVRQLNTYGFRKIDMEKWEFANEGFIRGQRHLLKNIQRRKSPHSHSHQIGSSSGPSGEASKAALEGEIERLRKERSLMMQEVVELHHQQRGTVQYMELVNEKLQAAEQRQKQMVSFLGKVFQNPAVLARLQQTREQKTIMSPRTMRKFVKHHEPGRSDRPTQGHWGDLVFGSEDVPLRVEDIARDDLAMVQELLINPDQAEEDPTRGPVDPFIKGKRVVDPDQGREPAPEYLISFPEDCVEKSVAELSAEGGLWNTGFEAGTGMSSSNPQLWSDINYDVAELGGLSDVWYMDSLQIAGSSGIEKWPDEDELENQESQTRDDSSRKMDP</sequence>
<evidence type="ECO:0000256" key="2">
    <source>
        <dbReference type="ARBA" id="ARBA00006403"/>
    </source>
</evidence>
<proteinExistence type="inferred from homology"/>
<feature type="compositionally biased region" description="Basic residues" evidence="13">
    <location>
        <begin position="178"/>
        <end position="187"/>
    </location>
</feature>
<evidence type="ECO:0000256" key="12">
    <source>
        <dbReference type="RuleBase" id="RU004020"/>
    </source>
</evidence>
<keyword evidence="9" id="KW-0539">Nucleus</keyword>
<feature type="region of interest" description="Disordered" evidence="13">
    <location>
        <begin position="1"/>
        <end position="41"/>
    </location>
</feature>
<feature type="region of interest" description="Disordered" evidence="13">
    <location>
        <begin position="341"/>
        <end position="366"/>
    </location>
</feature>
<feature type="domain" description="HSF-type DNA-binding" evidence="14">
    <location>
        <begin position="130"/>
        <end position="154"/>
    </location>
</feature>
<evidence type="ECO:0000256" key="5">
    <source>
        <dbReference type="ARBA" id="ARBA00023016"/>
    </source>
</evidence>
<dbReference type="GO" id="GO:0005634">
    <property type="term" value="C:nucleus"/>
    <property type="evidence" value="ECO:0007669"/>
    <property type="project" value="UniProtKB-SubCell"/>
</dbReference>
<dbReference type="GO" id="GO:0034605">
    <property type="term" value="P:cellular response to heat"/>
    <property type="evidence" value="ECO:0007669"/>
    <property type="project" value="TreeGrafter"/>
</dbReference>
<evidence type="ECO:0000256" key="6">
    <source>
        <dbReference type="ARBA" id="ARBA00023125"/>
    </source>
</evidence>
<dbReference type="Proteomes" id="UP000826271">
    <property type="component" value="Unassembled WGS sequence"/>
</dbReference>
<keyword evidence="7" id="KW-0010">Activator</keyword>
<dbReference type="SMART" id="SM00415">
    <property type="entry name" value="HSF"/>
    <property type="match status" value="1"/>
</dbReference>
<dbReference type="InterPro" id="IPR036388">
    <property type="entry name" value="WH-like_DNA-bd_sf"/>
</dbReference>
<dbReference type="InterPro" id="IPR036390">
    <property type="entry name" value="WH_DNA-bd_sf"/>
</dbReference>
<organism evidence="15 16">
    <name type="scientific">Buddleja alternifolia</name>
    <dbReference type="NCBI Taxonomy" id="168488"/>
    <lineage>
        <taxon>Eukaryota</taxon>
        <taxon>Viridiplantae</taxon>
        <taxon>Streptophyta</taxon>
        <taxon>Embryophyta</taxon>
        <taxon>Tracheophyta</taxon>
        <taxon>Spermatophyta</taxon>
        <taxon>Magnoliopsida</taxon>
        <taxon>eudicotyledons</taxon>
        <taxon>Gunneridae</taxon>
        <taxon>Pentapetalae</taxon>
        <taxon>asterids</taxon>
        <taxon>lamiids</taxon>
        <taxon>Lamiales</taxon>
        <taxon>Scrophulariaceae</taxon>
        <taxon>Buddlejeae</taxon>
        <taxon>Buddleja</taxon>
    </lineage>
</organism>
<dbReference type="FunFam" id="1.10.10.10:FF:000057">
    <property type="entry name" value="Heat shock transcription factor 1"/>
    <property type="match status" value="1"/>
</dbReference>
<evidence type="ECO:0000256" key="1">
    <source>
        <dbReference type="ARBA" id="ARBA00004123"/>
    </source>
</evidence>
<evidence type="ECO:0000256" key="4">
    <source>
        <dbReference type="ARBA" id="ARBA00023015"/>
    </source>
</evidence>
<evidence type="ECO:0000256" key="13">
    <source>
        <dbReference type="SAM" id="MobiDB-lite"/>
    </source>
</evidence>
<comment type="caution">
    <text evidence="15">The sequence shown here is derived from an EMBL/GenBank/DDBJ whole genome shotgun (WGS) entry which is preliminary data.</text>
</comment>
<reference evidence="15" key="1">
    <citation type="submission" date="2019-10" db="EMBL/GenBank/DDBJ databases">
        <authorList>
            <person name="Zhang R."/>
            <person name="Pan Y."/>
            <person name="Wang J."/>
            <person name="Ma R."/>
            <person name="Yu S."/>
        </authorList>
    </citation>
    <scope>NUCLEOTIDE SEQUENCE</scope>
    <source>
        <strain evidence="15">LA-IB0</strain>
        <tissue evidence="15">Leaf</tissue>
    </source>
</reference>
<comment type="function">
    <text evidence="10">DNA-binding protein that specifically binds heat shock promoter elements (HSE) and activates transcription.</text>
</comment>
<comment type="subcellular location">
    <subcellularLocation>
        <location evidence="1">Nucleus</location>
    </subcellularLocation>
</comment>
<protein>
    <recommendedName>
        <fullName evidence="11">Heat stress transcription factor</fullName>
    </recommendedName>
</protein>
<dbReference type="PANTHER" id="PTHR10015:SF337">
    <property type="entry name" value="HEAT STRESS TRANSCRIPTION FACTOR A-3"/>
    <property type="match status" value="1"/>
</dbReference>
<comment type="similarity">
    <text evidence="2 12">Belongs to the HSF family.</text>
</comment>
<evidence type="ECO:0000313" key="16">
    <source>
        <dbReference type="Proteomes" id="UP000826271"/>
    </source>
</evidence>
<evidence type="ECO:0000256" key="7">
    <source>
        <dbReference type="ARBA" id="ARBA00023159"/>
    </source>
</evidence>
<feature type="region of interest" description="Disordered" evidence="13">
    <location>
        <begin position="178"/>
        <end position="204"/>
    </location>
</feature>
<evidence type="ECO:0000256" key="9">
    <source>
        <dbReference type="ARBA" id="ARBA00023242"/>
    </source>
</evidence>